<dbReference type="GeneID" id="26906267"/>
<evidence type="ECO:0000313" key="2">
    <source>
        <dbReference type="EMBL" id="KPA78913.1"/>
    </source>
</evidence>
<dbReference type="AlphaFoldDB" id="A0A0M9FZ27"/>
<keyword evidence="2" id="KW-0067">ATP-binding</keyword>
<proteinExistence type="predicted"/>
<dbReference type="RefSeq" id="XP_015657352.1">
    <property type="nucleotide sequence ID" value="XM_015804218.1"/>
</dbReference>
<keyword evidence="3" id="KW-1185">Reference proteome</keyword>
<dbReference type="OrthoDB" id="10503009at2759"/>
<name>A0A0M9FZ27_LEPPY</name>
<dbReference type="GO" id="GO:0005524">
    <property type="term" value="F:ATP binding"/>
    <property type="evidence" value="ECO:0007669"/>
    <property type="project" value="UniProtKB-KW"/>
</dbReference>
<evidence type="ECO:0000313" key="3">
    <source>
        <dbReference type="Proteomes" id="UP000037923"/>
    </source>
</evidence>
<sequence length="311" mass="33915">MSSHTQDGARQPLLSTSASRDSLAQHPASAQENLLSTAGDVGGKVLQIFGAEPSYQKQVEDQASYVGGMLFFSWMGDFMRRAAREELTLRDLPRPMRAYHAYNVGVRLSAELQRQQERRHAWDGYIGARVGVRRDAASDGVLRWVGVVQQYGTPRQLYAGVEWLVAPAPRHVGVLGRWLLCRGGGAPPHGPGALHRGEVEGEHLFDLADGDTVATCERVEDIVFLSNRSASDSESVTIGIGEYGSVGSSPPLSGASCSPLPSGTPKVMSANRALLRCFWRQLLLLGPLRFLVETTAVLTPMALRWYVSFLK</sequence>
<feature type="region of interest" description="Disordered" evidence="1">
    <location>
        <begin position="1"/>
        <end position="30"/>
    </location>
</feature>
<gene>
    <name evidence="2" type="ORF">ABB37_05977</name>
</gene>
<dbReference type="EMBL" id="LGTL01000012">
    <property type="protein sequence ID" value="KPA78913.1"/>
    <property type="molecule type" value="Genomic_DNA"/>
</dbReference>
<protein>
    <submittedName>
        <fullName evidence="2">Putative ATP-binding cassette protein subfamily C member 5</fullName>
    </submittedName>
</protein>
<dbReference type="Proteomes" id="UP000037923">
    <property type="component" value="Unassembled WGS sequence"/>
</dbReference>
<comment type="caution">
    <text evidence="2">The sequence shown here is derived from an EMBL/GenBank/DDBJ whole genome shotgun (WGS) entry which is preliminary data.</text>
</comment>
<accession>A0A0M9FZ27</accession>
<reference evidence="2 3" key="1">
    <citation type="submission" date="2015-07" db="EMBL/GenBank/DDBJ databases">
        <title>High-quality genome of monoxenous trypanosomatid Leptomonas pyrrhocoris.</title>
        <authorList>
            <person name="Flegontov P."/>
            <person name="Butenko A."/>
            <person name="Firsov S."/>
            <person name="Vlcek C."/>
            <person name="Logacheva M.D."/>
            <person name="Field M."/>
            <person name="Filatov D."/>
            <person name="Flegontova O."/>
            <person name="Gerasimov E."/>
            <person name="Jackson A.P."/>
            <person name="Kelly S."/>
            <person name="Opperdoes F."/>
            <person name="O'Reilly A."/>
            <person name="Votypka J."/>
            <person name="Yurchenko V."/>
            <person name="Lukes J."/>
        </authorList>
    </citation>
    <scope>NUCLEOTIDE SEQUENCE [LARGE SCALE GENOMIC DNA]</scope>
    <source>
        <strain evidence="2">H10</strain>
    </source>
</reference>
<organism evidence="2 3">
    <name type="scientific">Leptomonas pyrrhocoris</name>
    <name type="common">Firebug parasite</name>
    <dbReference type="NCBI Taxonomy" id="157538"/>
    <lineage>
        <taxon>Eukaryota</taxon>
        <taxon>Discoba</taxon>
        <taxon>Euglenozoa</taxon>
        <taxon>Kinetoplastea</taxon>
        <taxon>Metakinetoplastina</taxon>
        <taxon>Trypanosomatida</taxon>
        <taxon>Trypanosomatidae</taxon>
        <taxon>Leishmaniinae</taxon>
        <taxon>Leptomonas</taxon>
    </lineage>
</organism>
<keyword evidence="2" id="KW-0547">Nucleotide-binding</keyword>
<evidence type="ECO:0000256" key="1">
    <source>
        <dbReference type="SAM" id="MobiDB-lite"/>
    </source>
</evidence>
<dbReference type="VEuPathDB" id="TriTrypDB:LpyrH10_12_1550"/>